<protein>
    <recommendedName>
        <fullName evidence="4 9">Enolase</fullName>
        <ecNumber evidence="3 9">4.2.1.11</ecNumber>
    </recommendedName>
    <alternativeName>
        <fullName evidence="9">2-phospho-D-glycerate hydro-lyase</fullName>
    </alternativeName>
    <alternativeName>
        <fullName evidence="9">2-phosphoglycerate dehydratase</fullName>
    </alternativeName>
</protein>
<organism evidence="15 16">
    <name type="scientific">Candidatus Curtissbacteria bacterium RIFCSPLOWO2_01_FULL_42_50</name>
    <dbReference type="NCBI Taxonomy" id="1797730"/>
    <lineage>
        <taxon>Bacteria</taxon>
        <taxon>Candidatus Curtissiibacteriota</taxon>
    </lineage>
</organism>
<dbReference type="Gene3D" id="3.20.20.120">
    <property type="entry name" value="Enolase-like C-terminal domain"/>
    <property type="match status" value="1"/>
</dbReference>
<feature type="binding site" evidence="9">
    <location>
        <position position="342"/>
    </location>
    <ligand>
        <name>(2R)-2-phosphoglycerate</name>
        <dbReference type="ChEBI" id="CHEBI:58289"/>
    </ligand>
</feature>
<gene>
    <name evidence="9" type="primary">eno</name>
    <name evidence="15" type="ORF">A3B54_01165</name>
</gene>
<evidence type="ECO:0000259" key="13">
    <source>
        <dbReference type="SMART" id="SM01192"/>
    </source>
</evidence>
<dbReference type="EMBL" id="MFBT01000027">
    <property type="protein sequence ID" value="OGD98941.1"/>
    <property type="molecule type" value="Genomic_DNA"/>
</dbReference>
<dbReference type="GO" id="GO:0000015">
    <property type="term" value="C:phosphopyruvate hydratase complex"/>
    <property type="evidence" value="ECO:0007669"/>
    <property type="project" value="InterPro"/>
</dbReference>
<dbReference type="InterPro" id="IPR000941">
    <property type="entry name" value="Enolase"/>
</dbReference>
<dbReference type="PIRSF" id="PIRSF001400">
    <property type="entry name" value="Enolase"/>
    <property type="match status" value="1"/>
</dbReference>
<evidence type="ECO:0000313" key="16">
    <source>
        <dbReference type="Proteomes" id="UP000177039"/>
    </source>
</evidence>
<evidence type="ECO:0000256" key="12">
    <source>
        <dbReference type="PIRSR" id="PIRSR001400-3"/>
    </source>
</evidence>
<dbReference type="InterPro" id="IPR029017">
    <property type="entry name" value="Enolase-like_N"/>
</dbReference>
<comment type="similarity">
    <text evidence="2 9">Belongs to the enolase family.</text>
</comment>
<dbReference type="InterPro" id="IPR020810">
    <property type="entry name" value="Enolase_C"/>
</dbReference>
<evidence type="ECO:0000256" key="3">
    <source>
        <dbReference type="ARBA" id="ARBA00012058"/>
    </source>
</evidence>
<evidence type="ECO:0000256" key="10">
    <source>
        <dbReference type="PIRSR" id="PIRSR001400-1"/>
    </source>
</evidence>
<feature type="active site" description="Proton donor" evidence="9 10">
    <location>
        <position position="210"/>
    </location>
</feature>
<feature type="binding site" evidence="11">
    <location>
        <position position="290"/>
    </location>
    <ligand>
        <name>substrate</name>
    </ligand>
</feature>
<dbReference type="PANTHER" id="PTHR11902">
    <property type="entry name" value="ENOLASE"/>
    <property type="match status" value="1"/>
</dbReference>
<comment type="cofactor">
    <cofactor evidence="9">
        <name>Mg(2+)</name>
        <dbReference type="ChEBI" id="CHEBI:18420"/>
    </cofactor>
    <text evidence="9">Binds a second Mg(2+) ion via substrate during catalysis.</text>
</comment>
<dbReference type="SMART" id="SM01192">
    <property type="entry name" value="Enolase_C"/>
    <property type="match status" value="1"/>
</dbReference>
<feature type="domain" description="Enolase N-terminal" evidence="14">
    <location>
        <begin position="4"/>
        <end position="134"/>
    </location>
</feature>
<dbReference type="SFLD" id="SFLDS00001">
    <property type="entry name" value="Enolase"/>
    <property type="match status" value="1"/>
</dbReference>
<dbReference type="SUPFAM" id="SSF54826">
    <property type="entry name" value="Enolase N-terminal domain-like"/>
    <property type="match status" value="1"/>
</dbReference>
<comment type="function">
    <text evidence="9">Catalyzes the reversible conversion of 2-phosphoglycerate (2-PG) into phosphoenolpyruvate (PEP). It is essential for the degradation of carbohydrates via glycolysis.</text>
</comment>
<keyword evidence="9" id="KW-0963">Cytoplasm</keyword>
<accession>A0A1F5H4B0</accession>
<dbReference type="CDD" id="cd03313">
    <property type="entry name" value="enolase"/>
    <property type="match status" value="1"/>
</dbReference>
<dbReference type="PRINTS" id="PR00148">
    <property type="entry name" value="ENOLASE"/>
</dbReference>
<evidence type="ECO:0000256" key="9">
    <source>
        <dbReference type="HAMAP-Rule" id="MF_00318"/>
    </source>
</evidence>
<proteinExistence type="inferred from homology"/>
<feature type="binding site" evidence="9">
    <location>
        <position position="372"/>
    </location>
    <ligand>
        <name>(2R)-2-phosphoglycerate</name>
        <dbReference type="ChEBI" id="CHEBI:58289"/>
    </ligand>
</feature>
<dbReference type="SUPFAM" id="SSF51604">
    <property type="entry name" value="Enolase C-terminal domain-like"/>
    <property type="match status" value="1"/>
</dbReference>
<evidence type="ECO:0000259" key="14">
    <source>
        <dbReference type="SMART" id="SM01193"/>
    </source>
</evidence>
<dbReference type="AlphaFoldDB" id="A0A1F5H4B0"/>
<evidence type="ECO:0000256" key="4">
    <source>
        <dbReference type="ARBA" id="ARBA00017068"/>
    </source>
</evidence>
<dbReference type="UniPathway" id="UPA00109">
    <property type="reaction ID" value="UER00187"/>
</dbReference>
<comment type="catalytic activity">
    <reaction evidence="9">
        <text>(2R)-2-phosphoglycerate = phosphoenolpyruvate + H2O</text>
        <dbReference type="Rhea" id="RHEA:10164"/>
        <dbReference type="ChEBI" id="CHEBI:15377"/>
        <dbReference type="ChEBI" id="CHEBI:58289"/>
        <dbReference type="ChEBI" id="CHEBI:58702"/>
        <dbReference type="EC" id="4.2.1.11"/>
    </reaction>
</comment>
<feature type="binding site" evidence="9 12">
    <location>
        <position position="290"/>
    </location>
    <ligand>
        <name>Mg(2+)</name>
        <dbReference type="ChEBI" id="CHEBI:18420"/>
    </ligand>
</feature>
<evidence type="ECO:0000313" key="15">
    <source>
        <dbReference type="EMBL" id="OGD98941.1"/>
    </source>
</evidence>
<comment type="pathway">
    <text evidence="1 9">Carbohydrate degradation; glycolysis; pyruvate from D-glyceraldehyde 3-phosphate: step 4/5.</text>
</comment>
<dbReference type="SFLD" id="SFLDF00002">
    <property type="entry name" value="enolase"/>
    <property type="match status" value="1"/>
</dbReference>
<dbReference type="SMART" id="SM01193">
    <property type="entry name" value="Enolase_N"/>
    <property type="match status" value="1"/>
</dbReference>
<feature type="binding site" evidence="9">
    <location>
        <position position="371"/>
    </location>
    <ligand>
        <name>(2R)-2-phosphoglycerate</name>
        <dbReference type="ChEBI" id="CHEBI:58289"/>
    </ligand>
</feature>
<sequence>MATIKKIIGREILDSRGYPTVETIVQLSDGAVGVFSSPSGSSVGKHEAKEIRDMDPKRFEGLGVLNGLKNIHTILSPKLLGQEAGDQEKIDQTMIELDGTDDKSKIGANIILSLSGAITKAQSQSLKMPPYQYIAKLLGSNFHEFIIPTPMFNILNGGKHGDGNLNFQEFMIVPPKAGSYSKNLKLGVEVYYSLKETLKIHNALTLVGDEGGYAPTLYSNLDAMKILEEAVTKAGYKIGLDAFFSLDIAASNIKQGSSYKISDKPVPLSAVDFSDFYISLNEQYHLLSLEDPFDQDDWEDWQHLTEKLGKETLIVGDDLIATNIERLNKAVSQKAATAVVIKPNQAGTISETLKVVKAAKAASFKIIVSHRSGETNDDFIADFAVGVGADYTKLGAPARGERVAKYNRLLEIEHELS</sequence>
<feature type="binding site" evidence="9">
    <location>
        <position position="168"/>
    </location>
    <ligand>
        <name>(2R)-2-phosphoglycerate</name>
        <dbReference type="ChEBI" id="CHEBI:58289"/>
    </ligand>
</feature>
<dbReference type="GO" id="GO:0004634">
    <property type="term" value="F:phosphopyruvate hydratase activity"/>
    <property type="evidence" value="ECO:0007669"/>
    <property type="project" value="UniProtKB-UniRule"/>
</dbReference>
<dbReference type="EC" id="4.2.1.11" evidence="3 9"/>
<comment type="caution">
    <text evidence="15">The sequence shown here is derived from an EMBL/GenBank/DDBJ whole genome shotgun (WGS) entry which is preliminary data.</text>
</comment>
<evidence type="ECO:0000256" key="2">
    <source>
        <dbReference type="ARBA" id="ARBA00009604"/>
    </source>
</evidence>
<comment type="cofactor">
    <cofactor evidence="12">
        <name>Mg(2+)</name>
        <dbReference type="ChEBI" id="CHEBI:18420"/>
    </cofactor>
    <text evidence="12">Mg(2+) is required for catalysis and for stabilizing the dimer.</text>
</comment>
<feature type="binding site" evidence="11">
    <location>
        <position position="169"/>
    </location>
    <ligand>
        <name>substrate</name>
    </ligand>
</feature>
<feature type="binding site" evidence="9 12">
    <location>
        <position position="317"/>
    </location>
    <ligand>
        <name>Mg(2+)</name>
        <dbReference type="ChEBI" id="CHEBI:18420"/>
    </ligand>
</feature>
<dbReference type="NCBIfam" id="TIGR01060">
    <property type="entry name" value="eno"/>
    <property type="match status" value="1"/>
</dbReference>
<dbReference type="PANTHER" id="PTHR11902:SF1">
    <property type="entry name" value="ENOLASE"/>
    <property type="match status" value="1"/>
</dbReference>
<dbReference type="GO" id="GO:0005576">
    <property type="term" value="C:extracellular region"/>
    <property type="evidence" value="ECO:0007669"/>
    <property type="project" value="UniProtKB-SubCell"/>
</dbReference>
<evidence type="ECO:0000256" key="5">
    <source>
        <dbReference type="ARBA" id="ARBA00022525"/>
    </source>
</evidence>
<feature type="active site" description="Proton acceptor" evidence="9 10">
    <location>
        <position position="342"/>
    </location>
</feature>
<evidence type="ECO:0000256" key="11">
    <source>
        <dbReference type="PIRSR" id="PIRSR001400-2"/>
    </source>
</evidence>
<evidence type="ECO:0000256" key="8">
    <source>
        <dbReference type="ARBA" id="ARBA00023239"/>
    </source>
</evidence>
<name>A0A1F5H4B0_9BACT</name>
<dbReference type="Pfam" id="PF00113">
    <property type="entry name" value="Enolase_C"/>
    <property type="match status" value="1"/>
</dbReference>
<evidence type="ECO:0000256" key="1">
    <source>
        <dbReference type="ARBA" id="ARBA00005031"/>
    </source>
</evidence>
<keyword evidence="8 9" id="KW-0456">Lyase</keyword>
<dbReference type="Gene3D" id="3.30.390.10">
    <property type="entry name" value="Enolase-like, N-terminal domain"/>
    <property type="match status" value="1"/>
</dbReference>
<dbReference type="InterPro" id="IPR036849">
    <property type="entry name" value="Enolase-like_C_sf"/>
</dbReference>
<reference evidence="15 16" key="1">
    <citation type="journal article" date="2016" name="Nat. Commun.">
        <title>Thousands of microbial genomes shed light on interconnected biogeochemical processes in an aquifer system.</title>
        <authorList>
            <person name="Anantharaman K."/>
            <person name="Brown C.T."/>
            <person name="Hug L.A."/>
            <person name="Sharon I."/>
            <person name="Castelle C.J."/>
            <person name="Probst A.J."/>
            <person name="Thomas B.C."/>
            <person name="Singh A."/>
            <person name="Wilkins M.J."/>
            <person name="Karaoz U."/>
            <person name="Brodie E.L."/>
            <person name="Williams K.H."/>
            <person name="Hubbard S.S."/>
            <person name="Banfield J.F."/>
        </authorList>
    </citation>
    <scope>NUCLEOTIDE SEQUENCE [LARGE SCALE GENOMIC DNA]</scope>
</reference>
<dbReference type="SFLD" id="SFLDG00178">
    <property type="entry name" value="enolase"/>
    <property type="match status" value="1"/>
</dbReference>
<keyword evidence="5 9" id="KW-0964">Secreted</keyword>
<dbReference type="InterPro" id="IPR020811">
    <property type="entry name" value="Enolase_N"/>
</dbReference>
<dbReference type="GO" id="GO:0000287">
    <property type="term" value="F:magnesium ion binding"/>
    <property type="evidence" value="ECO:0007669"/>
    <property type="project" value="UniProtKB-UniRule"/>
</dbReference>
<evidence type="ECO:0000256" key="6">
    <source>
        <dbReference type="ARBA" id="ARBA00022842"/>
    </source>
</evidence>
<feature type="domain" description="Enolase C-terminal TIM barrel" evidence="13">
    <location>
        <begin position="144"/>
        <end position="417"/>
    </location>
</feature>
<feature type="binding site" evidence="11">
    <location>
        <begin position="369"/>
        <end position="372"/>
    </location>
    <ligand>
        <name>substrate</name>
    </ligand>
</feature>
<feature type="binding site" evidence="9">
    <location>
        <position position="393"/>
    </location>
    <ligand>
        <name>(2R)-2-phosphoglycerate</name>
        <dbReference type="ChEBI" id="CHEBI:58289"/>
    </ligand>
</feature>
<dbReference type="Proteomes" id="UP000177039">
    <property type="component" value="Unassembled WGS sequence"/>
</dbReference>
<dbReference type="HAMAP" id="MF_00318">
    <property type="entry name" value="Enolase"/>
    <property type="match status" value="1"/>
</dbReference>
<feature type="binding site" evidence="11">
    <location>
        <position position="393"/>
    </location>
    <ligand>
        <name>substrate</name>
    </ligand>
</feature>
<feature type="binding site" evidence="11">
    <location>
        <position position="317"/>
    </location>
    <ligand>
        <name>substrate</name>
    </ligand>
</feature>
<dbReference type="Pfam" id="PF03952">
    <property type="entry name" value="Enolase_N"/>
    <property type="match status" value="1"/>
</dbReference>
<dbReference type="GO" id="GO:0009986">
    <property type="term" value="C:cell surface"/>
    <property type="evidence" value="ECO:0007669"/>
    <property type="project" value="UniProtKB-SubCell"/>
</dbReference>
<keyword evidence="9 12" id="KW-0479">Metal-binding</keyword>
<keyword evidence="15" id="KW-0670">Pyruvate</keyword>
<comment type="subcellular location">
    <subcellularLocation>
        <location evidence="9">Cytoplasm</location>
    </subcellularLocation>
    <subcellularLocation>
        <location evidence="9">Secreted</location>
    </subcellularLocation>
    <subcellularLocation>
        <location evidence="9">Cell surface</location>
    </subcellularLocation>
    <text evidence="9">Fractions of enolase are present in both the cytoplasm and on the cell surface.</text>
</comment>
<keyword evidence="7 9" id="KW-0324">Glycolysis</keyword>
<evidence type="ECO:0000256" key="7">
    <source>
        <dbReference type="ARBA" id="ARBA00023152"/>
    </source>
</evidence>
<dbReference type="GO" id="GO:0006096">
    <property type="term" value="P:glycolytic process"/>
    <property type="evidence" value="ECO:0007669"/>
    <property type="project" value="UniProtKB-UniRule"/>
</dbReference>
<feature type="binding site" evidence="11">
    <location>
        <position position="160"/>
    </location>
    <ligand>
        <name>substrate</name>
    </ligand>
</feature>
<feature type="binding site" evidence="9">
    <location>
        <position position="247"/>
    </location>
    <ligand>
        <name>Mg(2+)</name>
        <dbReference type="ChEBI" id="CHEBI:18420"/>
    </ligand>
</feature>
<keyword evidence="6 9" id="KW-0460">Magnesium</keyword>